<comment type="caution">
    <text evidence="1">The sequence shown here is derived from an EMBL/GenBank/DDBJ whole genome shotgun (WGS) entry which is preliminary data.</text>
</comment>
<sequence>ERIKEYTKTGKMKHPSYLLIFNMMDGTENDLIFNFTKVTNETNLRRGIKDQEELDEEKKEENGKNNNANKGGLVYDNFYEEGEDLIVT</sequence>
<reference evidence="1" key="1">
    <citation type="submission" date="2021-06" db="EMBL/GenBank/DDBJ databases">
        <authorList>
            <person name="Kallberg Y."/>
            <person name="Tangrot J."/>
            <person name="Rosling A."/>
        </authorList>
    </citation>
    <scope>NUCLEOTIDE SEQUENCE</scope>
    <source>
        <strain evidence="1">MA461A</strain>
    </source>
</reference>
<evidence type="ECO:0000313" key="1">
    <source>
        <dbReference type="EMBL" id="CAG8490262.1"/>
    </source>
</evidence>
<feature type="non-terminal residue" evidence="1">
    <location>
        <position position="1"/>
    </location>
</feature>
<gene>
    <name evidence="1" type="ORF">RPERSI_LOCUS1359</name>
</gene>
<keyword evidence="2" id="KW-1185">Reference proteome</keyword>
<protein>
    <submittedName>
        <fullName evidence="1">24260_t:CDS:1</fullName>
    </submittedName>
</protein>
<name>A0ACA9KS84_9GLOM</name>
<dbReference type="EMBL" id="CAJVQC010001224">
    <property type="protein sequence ID" value="CAG8490262.1"/>
    <property type="molecule type" value="Genomic_DNA"/>
</dbReference>
<accession>A0ACA9KS84</accession>
<organism evidence="1 2">
    <name type="scientific">Racocetra persica</name>
    <dbReference type="NCBI Taxonomy" id="160502"/>
    <lineage>
        <taxon>Eukaryota</taxon>
        <taxon>Fungi</taxon>
        <taxon>Fungi incertae sedis</taxon>
        <taxon>Mucoromycota</taxon>
        <taxon>Glomeromycotina</taxon>
        <taxon>Glomeromycetes</taxon>
        <taxon>Diversisporales</taxon>
        <taxon>Gigasporaceae</taxon>
        <taxon>Racocetra</taxon>
    </lineage>
</organism>
<dbReference type="Proteomes" id="UP000789920">
    <property type="component" value="Unassembled WGS sequence"/>
</dbReference>
<evidence type="ECO:0000313" key="2">
    <source>
        <dbReference type="Proteomes" id="UP000789920"/>
    </source>
</evidence>
<proteinExistence type="predicted"/>